<dbReference type="Proteomes" id="UP000799444">
    <property type="component" value="Unassembled WGS sequence"/>
</dbReference>
<evidence type="ECO:0000313" key="3">
    <source>
        <dbReference type="Proteomes" id="UP000799444"/>
    </source>
</evidence>
<keyword evidence="3" id="KW-1185">Reference proteome</keyword>
<dbReference type="EMBL" id="ML996098">
    <property type="protein sequence ID" value="KAF2741010.1"/>
    <property type="molecule type" value="Genomic_DNA"/>
</dbReference>
<feature type="region of interest" description="Disordered" evidence="1">
    <location>
        <begin position="89"/>
        <end position="130"/>
    </location>
</feature>
<evidence type="ECO:0000256" key="1">
    <source>
        <dbReference type="SAM" id="MobiDB-lite"/>
    </source>
</evidence>
<protein>
    <submittedName>
        <fullName evidence="2">Uncharacterized protein</fullName>
    </submittedName>
</protein>
<evidence type="ECO:0000313" key="2">
    <source>
        <dbReference type="EMBL" id="KAF2741010.1"/>
    </source>
</evidence>
<dbReference type="AlphaFoldDB" id="A0A9P4RBI6"/>
<gene>
    <name evidence="2" type="ORF">EJ04DRAFT_592654</name>
</gene>
<organism evidence="2 3">
    <name type="scientific">Polyplosphaeria fusca</name>
    <dbReference type="NCBI Taxonomy" id="682080"/>
    <lineage>
        <taxon>Eukaryota</taxon>
        <taxon>Fungi</taxon>
        <taxon>Dikarya</taxon>
        <taxon>Ascomycota</taxon>
        <taxon>Pezizomycotina</taxon>
        <taxon>Dothideomycetes</taxon>
        <taxon>Pleosporomycetidae</taxon>
        <taxon>Pleosporales</taxon>
        <taxon>Tetraplosphaeriaceae</taxon>
        <taxon>Polyplosphaeria</taxon>
    </lineage>
</organism>
<sequence>MSYSNKPTAIRLRVTESRITVIPIPSPDTHQMAPHTLQRRDIAAITTDTSGIIEELTAEAYAAAETLFRMYKSGEAYEGATSTTNVILTMSRDTSEPTNTAPGVSSEETEDEATEGESSSTEASQPTVVPVPLAFPPATRHWWKRADAAQGRPEDLFWSTRAGTYLSRSEVTLGDAYFIYHAHFDLQEVRKSIPQIAQVPRSWRTSSEAQRLRWQRQVERYLTDGPQDTKQKRIGTREAYYWFRTGVMVEPSEEEGE</sequence>
<proteinExistence type="predicted"/>
<name>A0A9P4RBI6_9PLEO</name>
<comment type="caution">
    <text evidence="2">The sequence shown here is derived from an EMBL/GenBank/DDBJ whole genome shotgun (WGS) entry which is preliminary data.</text>
</comment>
<reference evidence="2" key="1">
    <citation type="journal article" date="2020" name="Stud. Mycol.">
        <title>101 Dothideomycetes genomes: a test case for predicting lifestyles and emergence of pathogens.</title>
        <authorList>
            <person name="Haridas S."/>
            <person name="Albert R."/>
            <person name="Binder M."/>
            <person name="Bloem J."/>
            <person name="Labutti K."/>
            <person name="Salamov A."/>
            <person name="Andreopoulos B."/>
            <person name="Baker S."/>
            <person name="Barry K."/>
            <person name="Bills G."/>
            <person name="Bluhm B."/>
            <person name="Cannon C."/>
            <person name="Castanera R."/>
            <person name="Culley D."/>
            <person name="Daum C."/>
            <person name="Ezra D."/>
            <person name="Gonzalez J."/>
            <person name="Henrissat B."/>
            <person name="Kuo A."/>
            <person name="Liang C."/>
            <person name="Lipzen A."/>
            <person name="Lutzoni F."/>
            <person name="Magnuson J."/>
            <person name="Mondo S."/>
            <person name="Nolan M."/>
            <person name="Ohm R."/>
            <person name="Pangilinan J."/>
            <person name="Park H.-J."/>
            <person name="Ramirez L."/>
            <person name="Alfaro M."/>
            <person name="Sun H."/>
            <person name="Tritt A."/>
            <person name="Yoshinaga Y."/>
            <person name="Zwiers L.-H."/>
            <person name="Turgeon B."/>
            <person name="Goodwin S."/>
            <person name="Spatafora J."/>
            <person name="Crous P."/>
            <person name="Grigoriev I."/>
        </authorList>
    </citation>
    <scope>NUCLEOTIDE SEQUENCE</scope>
    <source>
        <strain evidence="2">CBS 125425</strain>
    </source>
</reference>
<feature type="compositionally biased region" description="Polar residues" evidence="1">
    <location>
        <begin position="89"/>
        <end position="103"/>
    </location>
</feature>
<accession>A0A9P4RBI6</accession>